<reference evidence="2 3" key="1">
    <citation type="submission" date="2018-03" db="EMBL/GenBank/DDBJ databases">
        <title>Bacteriophage NCPPB3778 and a type I-E CRISPR drive the evolution of the US Biological Select Agent, Rathayibacter toxicus.</title>
        <authorList>
            <person name="Davis E.W.II."/>
            <person name="Tabima J.F."/>
            <person name="Weisberg A.J."/>
            <person name="Dantas Lopes L."/>
            <person name="Wiseman M.S."/>
            <person name="Wiseman M.S."/>
            <person name="Pupko T."/>
            <person name="Belcher M.S."/>
            <person name="Sechler A.J."/>
            <person name="Tancos M.A."/>
            <person name="Schroeder B.K."/>
            <person name="Murray T.D."/>
            <person name="Luster D.G."/>
            <person name="Schneider W.L."/>
            <person name="Rogers E."/>
            <person name="Andreote F.D."/>
            <person name="Grunwald N.J."/>
            <person name="Putnam M.L."/>
            <person name="Chang J.H."/>
        </authorList>
    </citation>
    <scope>NUCLEOTIDE SEQUENCE [LARGE SCALE GENOMIC DNA]</scope>
    <source>
        <strain evidence="2 3">DSM 15932</strain>
    </source>
</reference>
<dbReference type="Proteomes" id="UP000285317">
    <property type="component" value="Chromosome"/>
</dbReference>
<dbReference type="AlphaFoldDB" id="A0A3Q9UZZ3"/>
<evidence type="ECO:0000256" key="1">
    <source>
        <dbReference type="SAM" id="SignalP"/>
    </source>
</evidence>
<feature type="chain" id="PRO_5018748571" evidence="1">
    <location>
        <begin position="28"/>
        <end position="154"/>
    </location>
</feature>
<keyword evidence="1" id="KW-0732">Signal</keyword>
<name>A0A3Q9UZZ3_9MICO</name>
<dbReference type="KEGG" id="rfs:C1I64_14275"/>
<proteinExistence type="predicted"/>
<gene>
    <name evidence="2" type="ORF">C1I64_14275</name>
</gene>
<dbReference type="RefSeq" id="WP_127887641.1">
    <property type="nucleotide sequence ID" value="NZ_CP028137.1"/>
</dbReference>
<sequence length="154" mass="16234">MKLVRTTTIGVIAAALLGLASAPPATAASDTGGTATDPTLCTTNYSVYQVDTTVNAHLDGQDVVIDLSAGLFRTRTRIVVLVNDEYIGETYCGSAYYADRWSVGDRVFLRMKPAKPGDALRVAVIGGKPGGSLGSRYGQHSLLEERLSAPGSER</sequence>
<organism evidence="2 3">
    <name type="scientific">Rathayibacter festucae DSM 15932</name>
    <dbReference type="NCBI Taxonomy" id="1328866"/>
    <lineage>
        <taxon>Bacteria</taxon>
        <taxon>Bacillati</taxon>
        <taxon>Actinomycetota</taxon>
        <taxon>Actinomycetes</taxon>
        <taxon>Micrococcales</taxon>
        <taxon>Microbacteriaceae</taxon>
        <taxon>Rathayibacter</taxon>
    </lineage>
</organism>
<accession>A0A3Q9UZZ3</accession>
<evidence type="ECO:0000313" key="3">
    <source>
        <dbReference type="Proteomes" id="UP000285317"/>
    </source>
</evidence>
<protein>
    <submittedName>
        <fullName evidence="2">Uncharacterized protein</fullName>
    </submittedName>
</protein>
<dbReference type="EMBL" id="CP028137">
    <property type="protein sequence ID" value="AZZ53085.1"/>
    <property type="molecule type" value="Genomic_DNA"/>
</dbReference>
<evidence type="ECO:0000313" key="2">
    <source>
        <dbReference type="EMBL" id="AZZ53085.1"/>
    </source>
</evidence>
<feature type="signal peptide" evidence="1">
    <location>
        <begin position="1"/>
        <end position="27"/>
    </location>
</feature>